<keyword evidence="2" id="KW-0418">Kinase</keyword>
<dbReference type="EC" id="2.7.11.1" evidence="2"/>
<gene>
    <name evidence="6" type="primary">LOC108853085</name>
</gene>
<dbReference type="Proteomes" id="UP000504610">
    <property type="component" value="Unplaced"/>
</dbReference>
<evidence type="ECO:0000313" key="5">
    <source>
        <dbReference type="Proteomes" id="UP000504610"/>
    </source>
</evidence>
<dbReference type="OrthoDB" id="1076534at2759"/>
<dbReference type="GO" id="GO:0005524">
    <property type="term" value="F:ATP binding"/>
    <property type="evidence" value="ECO:0007669"/>
    <property type="project" value="UniProtKB-UniRule"/>
</dbReference>
<keyword evidence="2" id="KW-0547">Nucleotide-binding</keyword>
<feature type="domain" description="Protein kinase" evidence="4">
    <location>
        <begin position="62"/>
        <end position="331"/>
    </location>
</feature>
<keyword evidence="2" id="KW-1003">Cell membrane</keyword>
<dbReference type="Gene3D" id="3.30.200.20">
    <property type="entry name" value="Phosphorylase Kinase, domain 1"/>
    <property type="match status" value="1"/>
</dbReference>
<dbReference type="KEGG" id="rsz:108853085"/>
<dbReference type="Pfam" id="PF07714">
    <property type="entry name" value="PK_Tyr_Ser-Thr"/>
    <property type="match status" value="1"/>
</dbReference>
<proteinExistence type="inferred from homology"/>
<feature type="compositionally biased region" description="Polar residues" evidence="3">
    <location>
        <begin position="20"/>
        <end position="29"/>
    </location>
</feature>
<feature type="region of interest" description="Disordered" evidence="3">
    <location>
        <begin position="1"/>
        <end position="35"/>
    </location>
</feature>
<evidence type="ECO:0000256" key="3">
    <source>
        <dbReference type="SAM" id="MobiDB-lite"/>
    </source>
</evidence>
<protein>
    <recommendedName>
        <fullName evidence="2">Serine/threonine-protein kinase BSK</fullName>
        <ecNumber evidence="2">2.7.11.1</ecNumber>
    </recommendedName>
    <alternativeName>
        <fullName evidence="2">Brassinosteroid-signaling kinase</fullName>
    </alternativeName>
</protein>
<keyword evidence="2" id="KW-1070">Brassinosteroid signaling pathway</keyword>
<keyword evidence="2" id="KW-0519">Myristate</keyword>
<comment type="catalytic activity">
    <reaction evidence="2">
        <text>L-threonyl-[protein] + ATP = O-phospho-L-threonyl-[protein] + ADP + H(+)</text>
        <dbReference type="Rhea" id="RHEA:46608"/>
        <dbReference type="Rhea" id="RHEA-COMP:11060"/>
        <dbReference type="Rhea" id="RHEA-COMP:11605"/>
        <dbReference type="ChEBI" id="CHEBI:15378"/>
        <dbReference type="ChEBI" id="CHEBI:30013"/>
        <dbReference type="ChEBI" id="CHEBI:30616"/>
        <dbReference type="ChEBI" id="CHEBI:61977"/>
        <dbReference type="ChEBI" id="CHEBI:456216"/>
        <dbReference type="EC" id="2.7.11.1"/>
    </reaction>
</comment>
<keyword evidence="2" id="KW-0808">Transferase</keyword>
<dbReference type="RefSeq" id="XP_018482048.1">
    <property type="nucleotide sequence ID" value="XM_018626546.1"/>
</dbReference>
<dbReference type="InterPro" id="IPR045845">
    <property type="entry name" value="BSK"/>
</dbReference>
<dbReference type="PANTHER" id="PTHR45863:SF30">
    <property type="entry name" value="SERINE_THREONINE-PROTEIN KINASE BSK"/>
    <property type="match status" value="1"/>
</dbReference>
<keyword evidence="2" id="KW-0449">Lipoprotein</keyword>
<keyword evidence="2" id="KW-0067">ATP-binding</keyword>
<name>A0A6J0NDW5_RAPSA</name>
<evidence type="ECO:0000313" key="6">
    <source>
        <dbReference type="RefSeq" id="XP_018482048.1"/>
    </source>
</evidence>
<evidence type="ECO:0000256" key="2">
    <source>
        <dbReference type="RuleBase" id="RU369005"/>
    </source>
</evidence>
<comment type="similarity">
    <text evidence="1 2">Belongs to the protein kinase superfamily. Ser/Thr protein kinase family.</text>
</comment>
<reference evidence="6" key="1">
    <citation type="submission" date="2025-08" db="UniProtKB">
        <authorList>
            <consortium name="RefSeq"/>
        </authorList>
    </citation>
    <scope>IDENTIFICATION</scope>
    <source>
        <tissue evidence="6">Leaf</tissue>
    </source>
</reference>
<keyword evidence="2" id="KW-0723">Serine/threonine-protein kinase</keyword>
<dbReference type="GO" id="GO:0106310">
    <property type="term" value="F:protein serine kinase activity"/>
    <property type="evidence" value="ECO:0007669"/>
    <property type="project" value="UniProtKB-UniRule"/>
</dbReference>
<dbReference type="GeneID" id="108853085"/>
<dbReference type="SUPFAM" id="SSF56112">
    <property type="entry name" value="Protein kinase-like (PK-like)"/>
    <property type="match status" value="1"/>
</dbReference>
<dbReference type="InterPro" id="IPR001245">
    <property type="entry name" value="Ser-Thr/Tyr_kinase_cat_dom"/>
</dbReference>
<comment type="subunit">
    <text evidence="2">Interacts with BRI1.</text>
</comment>
<dbReference type="GO" id="GO:0012505">
    <property type="term" value="C:endomembrane system"/>
    <property type="evidence" value="ECO:0007669"/>
    <property type="project" value="UniProtKB-SubCell"/>
</dbReference>
<sequence>MGCFQSKSANEITSPDHPSAQHNPESVTEGQVDHEDQVEQEIDVPCFQRFGLRQLYDATNAFSGKCIVPGGEMKDLNLVYGGMLEDIGLVAIKRLSKLTWPDAQQFVDQATAVGKLRSKRLANLLGYCVEGGERFLVAEYMPHGTLSKHLFHWKRREMPWEMRVRVAYYIAQALDYCNVQNQKIYHDLCASRILFDEDGDPRLSTFGLIKNSRDGRSYSTNLTYTTPEFSETGITFPESVIYHYGNVLIELVSGKHIPPKHAFDIIMEKNALRLMDSSLEGRFDNENATKLVNLASECLQSNPEDRPDTKSLVSAAAPLQKMEEISSHYLMRLPKNPVLLPSMRSPLG</sequence>
<dbReference type="InterPro" id="IPR000719">
    <property type="entry name" value="Prot_kinase_dom"/>
</dbReference>
<keyword evidence="5" id="KW-1185">Reference proteome</keyword>
<dbReference type="InterPro" id="IPR011009">
    <property type="entry name" value="Kinase-like_dom_sf"/>
</dbReference>
<comment type="subcellular location">
    <subcellularLocation>
        <location evidence="2">Cell membrane</location>
        <topology evidence="2">Lipid-anchor</topology>
    </subcellularLocation>
</comment>
<comment type="function">
    <text evidence="2">Serine/threonine kinase that acts as positive regulator of brassinosteroid (BR) signaling downstream of the receptor kinase BRI1.</text>
</comment>
<dbReference type="PROSITE" id="PS50011">
    <property type="entry name" value="PROTEIN_KINASE_DOM"/>
    <property type="match status" value="1"/>
</dbReference>
<evidence type="ECO:0000256" key="1">
    <source>
        <dbReference type="ARBA" id="ARBA00008684"/>
    </source>
</evidence>
<comment type="catalytic activity">
    <reaction evidence="2">
        <text>L-seryl-[protein] + ATP = O-phospho-L-seryl-[protein] + ADP + H(+)</text>
        <dbReference type="Rhea" id="RHEA:17989"/>
        <dbReference type="Rhea" id="RHEA-COMP:9863"/>
        <dbReference type="Rhea" id="RHEA-COMP:11604"/>
        <dbReference type="ChEBI" id="CHEBI:15378"/>
        <dbReference type="ChEBI" id="CHEBI:29999"/>
        <dbReference type="ChEBI" id="CHEBI:30616"/>
        <dbReference type="ChEBI" id="CHEBI:83421"/>
        <dbReference type="ChEBI" id="CHEBI:456216"/>
        <dbReference type="EC" id="2.7.11.1"/>
    </reaction>
</comment>
<evidence type="ECO:0000259" key="4">
    <source>
        <dbReference type="PROSITE" id="PS50011"/>
    </source>
</evidence>
<dbReference type="Gene3D" id="1.10.510.10">
    <property type="entry name" value="Transferase(Phosphotransferase) domain 1"/>
    <property type="match status" value="1"/>
</dbReference>
<dbReference type="GO" id="GO:0005886">
    <property type="term" value="C:plasma membrane"/>
    <property type="evidence" value="ECO:0007669"/>
    <property type="project" value="UniProtKB-SubCell"/>
</dbReference>
<keyword evidence="2" id="KW-0472">Membrane</keyword>
<dbReference type="GO" id="GO:0009742">
    <property type="term" value="P:brassinosteroid mediated signaling pathway"/>
    <property type="evidence" value="ECO:0007669"/>
    <property type="project" value="UniProtKB-UniRule"/>
</dbReference>
<dbReference type="AlphaFoldDB" id="A0A6J0NDW5"/>
<dbReference type="GO" id="GO:0004674">
    <property type="term" value="F:protein serine/threonine kinase activity"/>
    <property type="evidence" value="ECO:0007669"/>
    <property type="project" value="UniProtKB-UniRule"/>
</dbReference>
<organism evidence="5 6">
    <name type="scientific">Raphanus sativus</name>
    <name type="common">Radish</name>
    <name type="synonym">Raphanus raphanistrum var. sativus</name>
    <dbReference type="NCBI Taxonomy" id="3726"/>
    <lineage>
        <taxon>Eukaryota</taxon>
        <taxon>Viridiplantae</taxon>
        <taxon>Streptophyta</taxon>
        <taxon>Embryophyta</taxon>
        <taxon>Tracheophyta</taxon>
        <taxon>Spermatophyta</taxon>
        <taxon>Magnoliopsida</taxon>
        <taxon>eudicotyledons</taxon>
        <taxon>Gunneridae</taxon>
        <taxon>Pentapetalae</taxon>
        <taxon>rosids</taxon>
        <taxon>malvids</taxon>
        <taxon>Brassicales</taxon>
        <taxon>Brassicaceae</taxon>
        <taxon>Brassiceae</taxon>
        <taxon>Raphanus</taxon>
    </lineage>
</organism>
<feature type="compositionally biased region" description="Polar residues" evidence="3">
    <location>
        <begin position="1"/>
        <end position="13"/>
    </location>
</feature>
<dbReference type="PANTHER" id="PTHR45863">
    <property type="entry name" value="SERINE/THREONINE-PROTEIN KINASE BSK5"/>
    <property type="match status" value="1"/>
</dbReference>
<accession>A0A6J0NDW5</accession>